<comment type="caution">
    <text evidence="1">The sequence shown here is derived from an EMBL/GenBank/DDBJ whole genome shotgun (WGS) entry which is preliminary data.</text>
</comment>
<protein>
    <submittedName>
        <fullName evidence="1">Uncharacterized protein</fullName>
    </submittedName>
</protein>
<reference evidence="2" key="1">
    <citation type="journal article" date="2023" name="Hortic. Res.">
        <title>A chromosome-level phased genome enabling allele-level studies in sweet orange: a case study on citrus Huanglongbing tolerance.</title>
        <authorList>
            <person name="Wu B."/>
            <person name="Yu Q."/>
            <person name="Deng Z."/>
            <person name="Duan Y."/>
            <person name="Luo F."/>
            <person name="Gmitter F. Jr."/>
        </authorList>
    </citation>
    <scope>NUCLEOTIDE SEQUENCE [LARGE SCALE GENOMIC DNA]</scope>
    <source>
        <strain evidence="2">cv. Valencia</strain>
    </source>
</reference>
<dbReference type="Proteomes" id="UP000829398">
    <property type="component" value="Chromosome 9"/>
</dbReference>
<accession>A0ACB8HR49</accession>
<evidence type="ECO:0000313" key="2">
    <source>
        <dbReference type="Proteomes" id="UP000829398"/>
    </source>
</evidence>
<organism evidence="1 2">
    <name type="scientific">Citrus sinensis</name>
    <name type="common">Sweet orange</name>
    <name type="synonym">Citrus aurantium var. sinensis</name>
    <dbReference type="NCBI Taxonomy" id="2711"/>
    <lineage>
        <taxon>Eukaryota</taxon>
        <taxon>Viridiplantae</taxon>
        <taxon>Streptophyta</taxon>
        <taxon>Embryophyta</taxon>
        <taxon>Tracheophyta</taxon>
        <taxon>Spermatophyta</taxon>
        <taxon>Magnoliopsida</taxon>
        <taxon>eudicotyledons</taxon>
        <taxon>Gunneridae</taxon>
        <taxon>Pentapetalae</taxon>
        <taxon>rosids</taxon>
        <taxon>malvids</taxon>
        <taxon>Sapindales</taxon>
        <taxon>Rutaceae</taxon>
        <taxon>Aurantioideae</taxon>
        <taxon>Citrus</taxon>
    </lineage>
</organism>
<evidence type="ECO:0000313" key="1">
    <source>
        <dbReference type="EMBL" id="KAH9677260.1"/>
    </source>
</evidence>
<dbReference type="EMBL" id="CM039178">
    <property type="protein sequence ID" value="KAH9677260.1"/>
    <property type="molecule type" value="Genomic_DNA"/>
</dbReference>
<name>A0ACB8HR49_CITSI</name>
<keyword evidence="2" id="KW-1185">Reference proteome</keyword>
<gene>
    <name evidence="1" type="ORF">KPL71_025324</name>
</gene>
<proteinExistence type="predicted"/>
<sequence length="337" mass="38821">MDVKNCKPLKEQVSDYIIYDIFPRLAAESLVRLRSVSANWRDIIDSVSFASKRLSTRAAADDEGPHILLVDHEDAVHSFISGGNIIKEIPILEFSEESNAIENIANGLLEHLAFYGMGFDSTTNSYKIVRNVSACGDMHWLIWNRRTDGARIVSFDFKIEEFVETPLPDFECLREHYTKFLVTDLKGFLAIVSFPSATHIKIWMLRDYETKEWVKKYRSSAQVRAREADENTGVIRPDVCFWEHKKISVGVFNRALLFEAYARKQLFFLDIETNRLWYMQCPLPESYKFHKSLFGYTGNTLSLRYFGNPIAEFSDNLMKMACSVYVTPHTTAVCISQ</sequence>